<evidence type="ECO:0000256" key="3">
    <source>
        <dbReference type="ARBA" id="ARBA00038471"/>
    </source>
</evidence>
<dbReference type="PANTHER" id="PTHR36710">
    <property type="entry name" value="PECTINESTERASE INHIBITOR-LIKE"/>
    <property type="match status" value="1"/>
</dbReference>
<dbReference type="AlphaFoldDB" id="A0A7N2QXT2"/>
<dbReference type="EMBL" id="LRBV02000001">
    <property type="status" value="NOT_ANNOTATED_CDS"/>
    <property type="molecule type" value="Genomic_DNA"/>
</dbReference>
<dbReference type="OMA" id="CTATIFL"/>
<dbReference type="InterPro" id="IPR034086">
    <property type="entry name" value="PMEI_plant"/>
</dbReference>
<accession>A0A7N2QXT2</accession>
<keyword evidence="2" id="KW-1015">Disulfide bond</keyword>
<organism evidence="5 6">
    <name type="scientific">Quercus lobata</name>
    <name type="common">Valley oak</name>
    <dbReference type="NCBI Taxonomy" id="97700"/>
    <lineage>
        <taxon>Eukaryota</taxon>
        <taxon>Viridiplantae</taxon>
        <taxon>Streptophyta</taxon>
        <taxon>Embryophyta</taxon>
        <taxon>Tracheophyta</taxon>
        <taxon>Spermatophyta</taxon>
        <taxon>Magnoliopsida</taxon>
        <taxon>eudicotyledons</taxon>
        <taxon>Gunneridae</taxon>
        <taxon>Pentapetalae</taxon>
        <taxon>rosids</taxon>
        <taxon>fabids</taxon>
        <taxon>Fagales</taxon>
        <taxon>Fagaceae</taxon>
        <taxon>Quercus</taxon>
    </lineage>
</organism>
<keyword evidence="6" id="KW-1185">Reference proteome</keyword>
<dbReference type="EnsemblPlants" id="QL01p035229:mrna">
    <property type="protein sequence ID" value="QL01p035229:mrna:CDS:1"/>
    <property type="gene ID" value="QL01p035229"/>
</dbReference>
<sequence length="186" mass="20638">MISPISCLSILVIPLLVTSLFYLVSNAMIEVKADFALLDSVCQKSEDYDFCMSSFRGDPRTCAADRNGLVLISIAINIDLVEATIDRIPHILKSLTDPLDKKRIHNCLTDFNDANVKLRGAYTASSARSYWKVIAFIRDVASKAIDCDGEYKKSPPIRQSSISDETFKVTKLTDITFAVIDSFIST</sequence>
<reference evidence="5 6" key="1">
    <citation type="journal article" date="2016" name="G3 (Bethesda)">
        <title>First Draft Assembly and Annotation of the Genome of a California Endemic Oak Quercus lobata Nee (Fagaceae).</title>
        <authorList>
            <person name="Sork V.L."/>
            <person name="Fitz-Gibbon S.T."/>
            <person name="Puiu D."/>
            <person name="Crepeau M."/>
            <person name="Gugger P.F."/>
            <person name="Sherman R."/>
            <person name="Stevens K."/>
            <person name="Langley C.H."/>
            <person name="Pellegrini M."/>
            <person name="Salzberg S.L."/>
        </authorList>
    </citation>
    <scope>NUCLEOTIDE SEQUENCE [LARGE SCALE GENOMIC DNA]</scope>
    <source>
        <strain evidence="5 6">cv. SW786</strain>
    </source>
</reference>
<keyword evidence="1" id="KW-0732">Signal</keyword>
<dbReference type="FunCoup" id="A0A7N2QXT2">
    <property type="interactions" value="23"/>
</dbReference>
<evidence type="ECO:0000313" key="6">
    <source>
        <dbReference type="Proteomes" id="UP000594261"/>
    </source>
</evidence>
<dbReference type="Gramene" id="QL01p035229:mrna">
    <property type="protein sequence ID" value="QL01p035229:mrna:CDS:1"/>
    <property type="gene ID" value="QL01p035229"/>
</dbReference>
<proteinExistence type="inferred from homology"/>
<reference evidence="5" key="2">
    <citation type="submission" date="2021-01" db="UniProtKB">
        <authorList>
            <consortium name="EnsemblPlants"/>
        </authorList>
    </citation>
    <scope>IDENTIFICATION</scope>
</reference>
<dbReference type="InterPro" id="IPR006501">
    <property type="entry name" value="Pectinesterase_inhib_dom"/>
</dbReference>
<dbReference type="InParanoid" id="A0A7N2QXT2"/>
<evidence type="ECO:0000313" key="5">
    <source>
        <dbReference type="EnsemblPlants" id="QL01p035229:mrna:CDS:1"/>
    </source>
</evidence>
<dbReference type="InterPro" id="IPR035513">
    <property type="entry name" value="Invertase/methylesterase_inhib"/>
</dbReference>
<dbReference type="SUPFAM" id="SSF101148">
    <property type="entry name" value="Plant invertase/pectin methylesterase inhibitor"/>
    <property type="match status" value="1"/>
</dbReference>
<dbReference type="Pfam" id="PF04043">
    <property type="entry name" value="PMEI"/>
    <property type="match status" value="1"/>
</dbReference>
<evidence type="ECO:0000259" key="4">
    <source>
        <dbReference type="SMART" id="SM00856"/>
    </source>
</evidence>
<dbReference type="Gene3D" id="1.20.140.40">
    <property type="entry name" value="Invertase/pectin methylesterase inhibitor family protein"/>
    <property type="match status" value="1"/>
</dbReference>
<dbReference type="Proteomes" id="UP000594261">
    <property type="component" value="Chromosome 1"/>
</dbReference>
<dbReference type="NCBIfam" id="TIGR01614">
    <property type="entry name" value="PME_inhib"/>
    <property type="match status" value="1"/>
</dbReference>
<name>A0A7N2QXT2_QUELO</name>
<evidence type="ECO:0000256" key="2">
    <source>
        <dbReference type="ARBA" id="ARBA00023157"/>
    </source>
</evidence>
<dbReference type="GO" id="GO:0046910">
    <property type="term" value="F:pectinesterase inhibitor activity"/>
    <property type="evidence" value="ECO:0007669"/>
    <property type="project" value="InterPro"/>
</dbReference>
<dbReference type="PANTHER" id="PTHR36710:SF1">
    <property type="entry name" value="F14J9.2 PROTEIN"/>
    <property type="match status" value="1"/>
</dbReference>
<dbReference type="SMART" id="SM00856">
    <property type="entry name" value="PMEI"/>
    <property type="match status" value="1"/>
</dbReference>
<evidence type="ECO:0000256" key="1">
    <source>
        <dbReference type="ARBA" id="ARBA00022729"/>
    </source>
</evidence>
<comment type="similarity">
    <text evidence="3">Belongs to the PMEI family.</text>
</comment>
<protein>
    <recommendedName>
        <fullName evidence="4">Pectinesterase inhibitor domain-containing protein</fullName>
    </recommendedName>
</protein>
<dbReference type="CDD" id="cd15797">
    <property type="entry name" value="PMEI"/>
    <property type="match status" value="1"/>
</dbReference>
<dbReference type="InterPro" id="IPR052421">
    <property type="entry name" value="PCW_Enzyme_Inhibitor"/>
</dbReference>
<feature type="domain" description="Pectinesterase inhibitor" evidence="4">
    <location>
        <begin position="33"/>
        <end position="179"/>
    </location>
</feature>